<sequence>MHSPSSIPPPSLDAVFRDVEDSRTLRFRVSLDLEKIQGTTTQATSALRNIFSLYNKLLPVNRLPPELLGTIFEHTIEAMRPGELGENPLRYAWPTIQAVCRRWRSIAVRTPVLWSYIRISRSLQYYSSRLVDGENMVSICLERSGSLPLAIAICNTIGLAQYDTLFNKALMQDLATIVPRIRELRMHHYLHSNFLELFASKTSRVGLETLILERPSSIVERSVDLFDDWNTPNLRTLCIDEFTGWPKASFSTLRHLILTNQRFTATALRALHSILTLNHYLEDLILEDIGSGDDSFVDELPVVDMPCLRRIAVTSHEASIRSSAGQLVEKSLCVQAGHAKFHSRLSSEALRRIFPAGSHSLWPISRLFIGRDGRVIGTDGHTSFCFHTNSIPYKFLQLYSNHTGCGQVPELWLWSELELGIPNNYEESRAPRQWCMSLETLAGVQKLVLLYDIHAWLDFISQHGFLLSVTELQLHIRYLHDVSQVLAFVETRRDSGHPIDTLRFILDSPGISALQTFSFLEENALLFEQAVPHVVFEDPTMAPPRMALPDICLTESSTHSYWKAWSLE</sequence>
<comment type="caution">
    <text evidence="1">The sequence shown here is derived from an EMBL/GenBank/DDBJ whole genome shotgun (WGS) entry which is preliminary data.</text>
</comment>
<gene>
    <name evidence="1" type="ORF">BDY19DRAFT_404566</name>
</gene>
<organism evidence="1 2">
    <name type="scientific">Irpex rosettiformis</name>
    <dbReference type="NCBI Taxonomy" id="378272"/>
    <lineage>
        <taxon>Eukaryota</taxon>
        <taxon>Fungi</taxon>
        <taxon>Dikarya</taxon>
        <taxon>Basidiomycota</taxon>
        <taxon>Agaricomycotina</taxon>
        <taxon>Agaricomycetes</taxon>
        <taxon>Polyporales</taxon>
        <taxon>Irpicaceae</taxon>
        <taxon>Irpex</taxon>
    </lineage>
</organism>
<dbReference type="EMBL" id="MU274902">
    <property type="protein sequence ID" value="KAI0093040.1"/>
    <property type="molecule type" value="Genomic_DNA"/>
</dbReference>
<reference evidence="1" key="1">
    <citation type="journal article" date="2021" name="Environ. Microbiol.">
        <title>Gene family expansions and transcriptome signatures uncover fungal adaptations to wood decay.</title>
        <authorList>
            <person name="Hage H."/>
            <person name="Miyauchi S."/>
            <person name="Viragh M."/>
            <person name="Drula E."/>
            <person name="Min B."/>
            <person name="Chaduli D."/>
            <person name="Navarro D."/>
            <person name="Favel A."/>
            <person name="Norest M."/>
            <person name="Lesage-Meessen L."/>
            <person name="Balint B."/>
            <person name="Merenyi Z."/>
            <person name="de Eugenio L."/>
            <person name="Morin E."/>
            <person name="Martinez A.T."/>
            <person name="Baldrian P."/>
            <person name="Stursova M."/>
            <person name="Martinez M.J."/>
            <person name="Novotny C."/>
            <person name="Magnuson J.K."/>
            <person name="Spatafora J.W."/>
            <person name="Maurice S."/>
            <person name="Pangilinan J."/>
            <person name="Andreopoulos W."/>
            <person name="LaButti K."/>
            <person name="Hundley H."/>
            <person name="Na H."/>
            <person name="Kuo A."/>
            <person name="Barry K."/>
            <person name="Lipzen A."/>
            <person name="Henrissat B."/>
            <person name="Riley R."/>
            <person name="Ahrendt S."/>
            <person name="Nagy L.G."/>
            <person name="Grigoriev I.V."/>
            <person name="Martin F."/>
            <person name="Rosso M.N."/>
        </authorList>
    </citation>
    <scope>NUCLEOTIDE SEQUENCE</scope>
    <source>
        <strain evidence="1">CBS 384.51</strain>
    </source>
</reference>
<name>A0ACB8UH90_9APHY</name>
<accession>A0ACB8UH90</accession>
<evidence type="ECO:0000313" key="2">
    <source>
        <dbReference type="Proteomes" id="UP001055072"/>
    </source>
</evidence>
<evidence type="ECO:0000313" key="1">
    <source>
        <dbReference type="EMBL" id="KAI0093040.1"/>
    </source>
</evidence>
<keyword evidence="2" id="KW-1185">Reference proteome</keyword>
<protein>
    <submittedName>
        <fullName evidence="1">Uncharacterized protein</fullName>
    </submittedName>
</protein>
<proteinExistence type="predicted"/>
<dbReference type="Proteomes" id="UP001055072">
    <property type="component" value="Unassembled WGS sequence"/>
</dbReference>